<evidence type="ECO:0000259" key="9">
    <source>
        <dbReference type="PROSITE" id="PS50011"/>
    </source>
</evidence>
<evidence type="ECO:0000256" key="5">
    <source>
        <dbReference type="ARBA" id="ARBA00022777"/>
    </source>
</evidence>
<dbReference type="Proteomes" id="UP001386955">
    <property type="component" value="Unassembled WGS sequence"/>
</dbReference>
<organism evidence="10 11">
    <name type="scientific">Psophocarpus tetragonolobus</name>
    <name type="common">Winged bean</name>
    <name type="synonym">Dolichos tetragonolobus</name>
    <dbReference type="NCBI Taxonomy" id="3891"/>
    <lineage>
        <taxon>Eukaryota</taxon>
        <taxon>Viridiplantae</taxon>
        <taxon>Streptophyta</taxon>
        <taxon>Embryophyta</taxon>
        <taxon>Tracheophyta</taxon>
        <taxon>Spermatophyta</taxon>
        <taxon>Magnoliopsida</taxon>
        <taxon>eudicotyledons</taxon>
        <taxon>Gunneridae</taxon>
        <taxon>Pentapetalae</taxon>
        <taxon>rosids</taxon>
        <taxon>fabids</taxon>
        <taxon>Fabales</taxon>
        <taxon>Fabaceae</taxon>
        <taxon>Papilionoideae</taxon>
        <taxon>50 kb inversion clade</taxon>
        <taxon>NPAAA clade</taxon>
        <taxon>indigoferoid/millettioid clade</taxon>
        <taxon>Phaseoleae</taxon>
        <taxon>Psophocarpus</taxon>
    </lineage>
</organism>
<dbReference type="InterPro" id="IPR051420">
    <property type="entry name" value="Ser_Thr_Kinases_DiverseReg"/>
</dbReference>
<gene>
    <name evidence="10" type="ORF">VNO78_15042</name>
</gene>
<name>A0AAN9XJJ5_PSOTE</name>
<evidence type="ECO:0000256" key="3">
    <source>
        <dbReference type="ARBA" id="ARBA00022679"/>
    </source>
</evidence>
<dbReference type="EMBL" id="JAYMYS010000004">
    <property type="protein sequence ID" value="KAK7394513.1"/>
    <property type="molecule type" value="Genomic_DNA"/>
</dbReference>
<evidence type="ECO:0000256" key="1">
    <source>
        <dbReference type="ARBA" id="ARBA00012513"/>
    </source>
</evidence>
<dbReference type="GO" id="GO:0004713">
    <property type="term" value="F:protein tyrosine kinase activity"/>
    <property type="evidence" value="ECO:0007669"/>
    <property type="project" value="InterPro"/>
</dbReference>
<protein>
    <recommendedName>
        <fullName evidence="1">non-specific serine/threonine protein kinase</fullName>
        <ecNumber evidence="1">2.7.11.1</ecNumber>
    </recommendedName>
</protein>
<feature type="domain" description="Protein kinase" evidence="9">
    <location>
        <begin position="1"/>
        <end position="252"/>
    </location>
</feature>
<evidence type="ECO:0000256" key="4">
    <source>
        <dbReference type="ARBA" id="ARBA00022741"/>
    </source>
</evidence>
<evidence type="ECO:0000313" key="11">
    <source>
        <dbReference type="Proteomes" id="UP001386955"/>
    </source>
</evidence>
<accession>A0AAN9XJJ5</accession>
<comment type="catalytic activity">
    <reaction evidence="8">
        <text>L-seryl-[protein] + ATP = O-phospho-L-seryl-[protein] + ADP + H(+)</text>
        <dbReference type="Rhea" id="RHEA:17989"/>
        <dbReference type="Rhea" id="RHEA-COMP:9863"/>
        <dbReference type="Rhea" id="RHEA-COMP:11604"/>
        <dbReference type="ChEBI" id="CHEBI:15378"/>
        <dbReference type="ChEBI" id="CHEBI:29999"/>
        <dbReference type="ChEBI" id="CHEBI:30616"/>
        <dbReference type="ChEBI" id="CHEBI:83421"/>
        <dbReference type="ChEBI" id="CHEBI:456216"/>
        <dbReference type="EC" id="2.7.11.1"/>
    </reaction>
</comment>
<keyword evidence="11" id="KW-1185">Reference proteome</keyword>
<keyword evidence="3" id="KW-0808">Transferase</keyword>
<dbReference type="GO" id="GO:0004674">
    <property type="term" value="F:protein serine/threonine kinase activity"/>
    <property type="evidence" value="ECO:0007669"/>
    <property type="project" value="UniProtKB-KW"/>
</dbReference>
<comment type="catalytic activity">
    <reaction evidence="7">
        <text>L-threonyl-[protein] + ATP = O-phospho-L-threonyl-[protein] + ADP + H(+)</text>
        <dbReference type="Rhea" id="RHEA:46608"/>
        <dbReference type="Rhea" id="RHEA-COMP:11060"/>
        <dbReference type="Rhea" id="RHEA-COMP:11605"/>
        <dbReference type="ChEBI" id="CHEBI:15378"/>
        <dbReference type="ChEBI" id="CHEBI:30013"/>
        <dbReference type="ChEBI" id="CHEBI:30616"/>
        <dbReference type="ChEBI" id="CHEBI:61977"/>
        <dbReference type="ChEBI" id="CHEBI:456216"/>
        <dbReference type="EC" id="2.7.11.1"/>
    </reaction>
</comment>
<dbReference type="SUPFAM" id="SSF56112">
    <property type="entry name" value="Protein kinase-like (PK-like)"/>
    <property type="match status" value="1"/>
</dbReference>
<evidence type="ECO:0000256" key="8">
    <source>
        <dbReference type="ARBA" id="ARBA00048679"/>
    </source>
</evidence>
<keyword evidence="4" id="KW-0547">Nucleotide-binding</keyword>
<dbReference type="InterPro" id="IPR008266">
    <property type="entry name" value="Tyr_kinase_AS"/>
</dbReference>
<dbReference type="EC" id="2.7.11.1" evidence="1"/>
<dbReference type="GO" id="GO:0005524">
    <property type="term" value="F:ATP binding"/>
    <property type="evidence" value="ECO:0007669"/>
    <property type="project" value="UniProtKB-KW"/>
</dbReference>
<dbReference type="InterPro" id="IPR020635">
    <property type="entry name" value="Tyr_kinase_cat_dom"/>
</dbReference>
<keyword evidence="6" id="KW-0067">ATP-binding</keyword>
<proteinExistence type="predicted"/>
<evidence type="ECO:0000256" key="7">
    <source>
        <dbReference type="ARBA" id="ARBA00047899"/>
    </source>
</evidence>
<dbReference type="PROSITE" id="PS00109">
    <property type="entry name" value="PROTEIN_KINASE_TYR"/>
    <property type="match status" value="1"/>
</dbReference>
<sequence length="252" mass="27761">MVEFVAAVKSILYLLDGKVCNEYGSITGIKYPYVSKGIQLATLNLSAFKNLERLEVRQRGLEGPSHLKLGGIPDSFPASAVIGNKGLCSDISAHALSYLHHDCNPPIVHRDISASNVLLNSEWEPSVGDFGTARLLQHDSSYRTIVAGTIGYIAPSFVGKHPKEILSWLQSQSSHSIKLYEVLDQRLPAPDMTVFLDIVRVVLIALACLNPNPHDRPTMEHVSQCFLTQITPLVVPLRELSLQQLMSQARII</sequence>
<dbReference type="InterPro" id="IPR000719">
    <property type="entry name" value="Prot_kinase_dom"/>
</dbReference>
<dbReference type="PANTHER" id="PTHR48005">
    <property type="entry name" value="LEUCINE RICH REPEAT KINASE 2"/>
    <property type="match status" value="1"/>
</dbReference>
<dbReference type="InterPro" id="IPR011009">
    <property type="entry name" value="Kinase-like_dom_sf"/>
</dbReference>
<dbReference type="Pfam" id="PF00069">
    <property type="entry name" value="Pkinase"/>
    <property type="match status" value="1"/>
</dbReference>
<dbReference type="SMART" id="SM00219">
    <property type="entry name" value="TyrKc"/>
    <property type="match status" value="1"/>
</dbReference>
<keyword evidence="2" id="KW-0723">Serine/threonine-protein kinase</keyword>
<reference evidence="10 11" key="1">
    <citation type="submission" date="2024-01" db="EMBL/GenBank/DDBJ databases">
        <title>The genomes of 5 underutilized Papilionoideae crops provide insights into root nodulation and disease resistanc.</title>
        <authorList>
            <person name="Jiang F."/>
        </authorList>
    </citation>
    <scope>NUCLEOTIDE SEQUENCE [LARGE SCALE GENOMIC DNA]</scope>
    <source>
        <strain evidence="10">DUOXIRENSHENG_FW03</strain>
        <tissue evidence="10">Leaves</tissue>
    </source>
</reference>
<evidence type="ECO:0000313" key="10">
    <source>
        <dbReference type="EMBL" id="KAK7394513.1"/>
    </source>
</evidence>
<keyword evidence="5" id="KW-0418">Kinase</keyword>
<dbReference type="AlphaFoldDB" id="A0AAN9XJJ5"/>
<dbReference type="PANTHER" id="PTHR48005:SF16">
    <property type="entry name" value="MDIS1-INTERACTING RECEPTOR LIKE KINASE 2-LIKE ISOFORM X1"/>
    <property type="match status" value="1"/>
</dbReference>
<comment type="caution">
    <text evidence="10">The sequence shown here is derived from an EMBL/GenBank/DDBJ whole genome shotgun (WGS) entry which is preliminary data.</text>
</comment>
<evidence type="ECO:0000256" key="6">
    <source>
        <dbReference type="ARBA" id="ARBA00022840"/>
    </source>
</evidence>
<dbReference type="PROSITE" id="PS50011">
    <property type="entry name" value="PROTEIN_KINASE_DOM"/>
    <property type="match status" value="1"/>
</dbReference>
<dbReference type="Gene3D" id="1.10.510.10">
    <property type="entry name" value="Transferase(Phosphotransferase) domain 1"/>
    <property type="match status" value="1"/>
</dbReference>
<evidence type="ECO:0000256" key="2">
    <source>
        <dbReference type="ARBA" id="ARBA00022527"/>
    </source>
</evidence>